<feature type="compositionally biased region" description="Basic and acidic residues" evidence="1">
    <location>
        <begin position="33"/>
        <end position="62"/>
    </location>
</feature>
<feature type="compositionally biased region" description="Basic and acidic residues" evidence="1">
    <location>
        <begin position="1"/>
        <end position="18"/>
    </location>
</feature>
<comment type="caution">
    <text evidence="2">The sequence shown here is derived from an EMBL/GenBank/DDBJ whole genome shotgun (WGS) entry which is preliminary data.</text>
</comment>
<feature type="region of interest" description="Disordered" evidence="1">
    <location>
        <begin position="1"/>
        <end position="78"/>
    </location>
</feature>
<evidence type="ECO:0000256" key="1">
    <source>
        <dbReference type="SAM" id="MobiDB-lite"/>
    </source>
</evidence>
<protein>
    <submittedName>
        <fullName evidence="2">Uncharacterized protein</fullName>
    </submittedName>
</protein>
<keyword evidence="3" id="KW-1185">Reference proteome</keyword>
<sequence length="78" mass="8795">MGEQEHTKQPVQEERPLDLEGVPDEEDVSTADSADRVDAEPDEQLNRPDQPDFDESERRQYEDPPLTDPPTAENHPGG</sequence>
<accession>A0ABW1LNY2</accession>
<name>A0ABW1LNY2_9ACTN</name>
<gene>
    <name evidence="2" type="ORF">ACFPYL_18675</name>
</gene>
<dbReference type="EMBL" id="JBHSRJ010000008">
    <property type="protein sequence ID" value="MFC6045120.1"/>
    <property type="molecule type" value="Genomic_DNA"/>
</dbReference>
<evidence type="ECO:0000313" key="2">
    <source>
        <dbReference type="EMBL" id="MFC6045120.1"/>
    </source>
</evidence>
<evidence type="ECO:0000313" key="3">
    <source>
        <dbReference type="Proteomes" id="UP001596135"/>
    </source>
</evidence>
<dbReference type="Proteomes" id="UP001596135">
    <property type="component" value="Unassembled WGS sequence"/>
</dbReference>
<reference evidence="3" key="1">
    <citation type="journal article" date="2019" name="Int. J. Syst. Evol. Microbiol.">
        <title>The Global Catalogue of Microorganisms (GCM) 10K type strain sequencing project: providing services to taxonomists for standard genome sequencing and annotation.</title>
        <authorList>
            <consortium name="The Broad Institute Genomics Platform"/>
            <consortium name="The Broad Institute Genome Sequencing Center for Infectious Disease"/>
            <person name="Wu L."/>
            <person name="Ma J."/>
        </authorList>
    </citation>
    <scope>NUCLEOTIDE SEQUENCE [LARGE SCALE GENOMIC DNA]</scope>
    <source>
        <strain evidence="3">CCUG 54522</strain>
    </source>
</reference>
<dbReference type="RefSeq" id="WP_379157724.1">
    <property type="nucleotide sequence ID" value="NZ_JBHSRJ010000008.1"/>
</dbReference>
<proteinExistence type="predicted"/>
<organism evidence="2 3">
    <name type="scientific">Nocardioides hankookensis</name>
    <dbReference type="NCBI Taxonomy" id="443157"/>
    <lineage>
        <taxon>Bacteria</taxon>
        <taxon>Bacillati</taxon>
        <taxon>Actinomycetota</taxon>
        <taxon>Actinomycetes</taxon>
        <taxon>Propionibacteriales</taxon>
        <taxon>Nocardioidaceae</taxon>
        <taxon>Nocardioides</taxon>
    </lineage>
</organism>